<feature type="non-terminal residue" evidence="1">
    <location>
        <position position="1"/>
    </location>
</feature>
<keyword evidence="1" id="KW-0548">Nucleotidyltransferase</keyword>
<proteinExistence type="predicted"/>
<keyword evidence="1" id="KW-0808">Transferase</keyword>
<dbReference type="InterPro" id="IPR023211">
    <property type="entry name" value="DNA_pol_palm_dom_sf"/>
</dbReference>
<reference evidence="1" key="2">
    <citation type="journal article" date="2014" name="ISME J.">
        <title>Microbial stratification in low pH oxic and suboxic macroscopic growths along an acid mine drainage.</title>
        <authorList>
            <person name="Mendez-Garcia C."/>
            <person name="Mesa V."/>
            <person name="Sprenger R.R."/>
            <person name="Richter M."/>
            <person name="Diez M.S."/>
            <person name="Solano J."/>
            <person name="Bargiela R."/>
            <person name="Golyshina O.V."/>
            <person name="Manteca A."/>
            <person name="Ramos J.L."/>
            <person name="Gallego J.R."/>
            <person name="Llorente I."/>
            <person name="Martins Dos Santos V.A."/>
            <person name="Jensen O.N."/>
            <person name="Pelaez A.I."/>
            <person name="Sanchez J."/>
            <person name="Ferrer M."/>
        </authorList>
    </citation>
    <scope>NUCLEOTIDE SEQUENCE</scope>
</reference>
<gene>
    <name evidence="1" type="ORF">B2A_07110</name>
</gene>
<organism evidence="1">
    <name type="scientific">mine drainage metagenome</name>
    <dbReference type="NCBI Taxonomy" id="410659"/>
    <lineage>
        <taxon>unclassified sequences</taxon>
        <taxon>metagenomes</taxon>
        <taxon>ecological metagenomes</taxon>
    </lineage>
</organism>
<name>T1A245_9ZZZZ</name>
<keyword evidence="1" id="KW-0239">DNA-directed DNA polymerase</keyword>
<dbReference type="InterPro" id="IPR043502">
    <property type="entry name" value="DNA/RNA_pol_sf"/>
</dbReference>
<sequence length="215" mass="23716">CGLDSEESFEEDGAKVEEAGELFCPLLGAMITSGAHLLLALLDTVATKHGAEVVYCDTDSAFVTPSKAAPEIAKEFDGLDPYSVPVPLLKDETEDKAPKADYPKGSPDSHPRFFGLSSKRYCLFARDRYGRPVVFKKGASDHGLGMYQVPEDREKFTKRVWERLIEAAEDNDRSPSEGFGHLPATAQFALTTPALWPRVSHIEGMRPFNFLTIAY</sequence>
<feature type="non-terminal residue" evidence="1">
    <location>
        <position position="215"/>
    </location>
</feature>
<comment type="caution">
    <text evidence="1">The sequence shown here is derived from an EMBL/GenBank/DDBJ whole genome shotgun (WGS) entry which is preliminary data.</text>
</comment>
<dbReference type="AlphaFoldDB" id="T1A245"/>
<dbReference type="Gene3D" id="3.90.1600.10">
    <property type="entry name" value="Palm domain of DNA polymerase"/>
    <property type="match status" value="1"/>
</dbReference>
<reference evidence="1" key="1">
    <citation type="submission" date="2013-08" db="EMBL/GenBank/DDBJ databases">
        <authorList>
            <person name="Mendez C."/>
            <person name="Richter M."/>
            <person name="Ferrer M."/>
            <person name="Sanchez J."/>
        </authorList>
    </citation>
    <scope>NUCLEOTIDE SEQUENCE</scope>
</reference>
<protein>
    <submittedName>
        <fullName evidence="1">DNA-directed DNA polymerase B</fullName>
    </submittedName>
</protein>
<dbReference type="SUPFAM" id="SSF56672">
    <property type="entry name" value="DNA/RNA polymerases"/>
    <property type="match status" value="1"/>
</dbReference>
<accession>T1A245</accession>
<evidence type="ECO:0000313" key="1">
    <source>
        <dbReference type="EMBL" id="EQD50982.1"/>
    </source>
</evidence>
<dbReference type="EMBL" id="AUZZ01005081">
    <property type="protein sequence ID" value="EQD50982.1"/>
    <property type="molecule type" value="Genomic_DNA"/>
</dbReference>
<dbReference type="GO" id="GO:0003887">
    <property type="term" value="F:DNA-directed DNA polymerase activity"/>
    <property type="evidence" value="ECO:0007669"/>
    <property type="project" value="UniProtKB-KW"/>
</dbReference>